<reference evidence="3" key="1">
    <citation type="submission" date="2020-04" db="EMBL/GenBank/DDBJ databases">
        <authorList>
            <person name="Alioto T."/>
            <person name="Alioto T."/>
            <person name="Gomez Garrido J."/>
        </authorList>
    </citation>
    <scope>NUCLEOTIDE SEQUENCE</scope>
    <source>
        <strain evidence="3">A484AB</strain>
    </source>
</reference>
<dbReference type="InterPro" id="IPR011009">
    <property type="entry name" value="Kinase-like_dom_sf"/>
</dbReference>
<keyword evidence="3" id="KW-0418">Kinase</keyword>
<dbReference type="GO" id="GO:0043410">
    <property type="term" value="P:positive regulation of MAPK cascade"/>
    <property type="evidence" value="ECO:0007669"/>
    <property type="project" value="TreeGrafter"/>
</dbReference>
<dbReference type="GO" id="GO:0005524">
    <property type="term" value="F:ATP binding"/>
    <property type="evidence" value="ECO:0007669"/>
    <property type="project" value="InterPro"/>
</dbReference>
<dbReference type="PANTHER" id="PTHR23257:SF706">
    <property type="entry name" value="PROTO-ONCOGENE SERINE_THREONINE-PROTEIN KINASE MOS"/>
    <property type="match status" value="1"/>
</dbReference>
<sequence length="169" mass="19511">NVCKVGDFGCSEIVEDTPVSPTRSYLTGTFAYRAPELLRGQSASCKADIYSMGICLWQFWTRDTPLLECQNVNYQVITEKADYRQTEEAQPYAQLSVRSQEWRFTNIPSHGIKTKESHENKKTRPTTRSTSNSASVKREKWSTERMAFFSVAKTEKPYRRNRSMVKCQD</sequence>
<name>A0A7D9EE90_PARCT</name>
<dbReference type="InterPro" id="IPR050167">
    <property type="entry name" value="Ser_Thr_protein_kinase"/>
</dbReference>
<dbReference type="InterPro" id="IPR000719">
    <property type="entry name" value="Prot_kinase_dom"/>
</dbReference>
<gene>
    <name evidence="3" type="ORF">PACLA_8A077845</name>
</gene>
<evidence type="ECO:0000313" key="4">
    <source>
        <dbReference type="Proteomes" id="UP001152795"/>
    </source>
</evidence>
<dbReference type="GO" id="GO:0005737">
    <property type="term" value="C:cytoplasm"/>
    <property type="evidence" value="ECO:0007669"/>
    <property type="project" value="TreeGrafter"/>
</dbReference>
<keyword evidence="3" id="KW-0808">Transferase</keyword>
<feature type="region of interest" description="Disordered" evidence="1">
    <location>
        <begin position="109"/>
        <end position="139"/>
    </location>
</feature>
<dbReference type="SUPFAM" id="SSF56112">
    <property type="entry name" value="Protein kinase-like (PK-like)"/>
    <property type="match status" value="1"/>
</dbReference>
<feature type="compositionally biased region" description="Polar residues" evidence="1">
    <location>
        <begin position="126"/>
        <end position="135"/>
    </location>
</feature>
<feature type="non-terminal residue" evidence="3">
    <location>
        <position position="169"/>
    </location>
</feature>
<dbReference type="OrthoDB" id="4062651at2759"/>
<organism evidence="3 4">
    <name type="scientific">Paramuricea clavata</name>
    <name type="common">Red gorgonian</name>
    <name type="synonym">Violescent sea-whip</name>
    <dbReference type="NCBI Taxonomy" id="317549"/>
    <lineage>
        <taxon>Eukaryota</taxon>
        <taxon>Metazoa</taxon>
        <taxon>Cnidaria</taxon>
        <taxon>Anthozoa</taxon>
        <taxon>Octocorallia</taxon>
        <taxon>Malacalcyonacea</taxon>
        <taxon>Plexauridae</taxon>
        <taxon>Paramuricea</taxon>
    </lineage>
</organism>
<dbReference type="AlphaFoldDB" id="A0A7D9EE90"/>
<proteinExistence type="predicted"/>
<comment type="caution">
    <text evidence="3">The sequence shown here is derived from an EMBL/GenBank/DDBJ whole genome shotgun (WGS) entry which is preliminary data.</text>
</comment>
<dbReference type="PROSITE" id="PS50011">
    <property type="entry name" value="PROTEIN_KINASE_DOM"/>
    <property type="match status" value="1"/>
</dbReference>
<dbReference type="GO" id="GO:1902103">
    <property type="term" value="P:negative regulation of metaphase/anaphase transition of meiotic cell cycle"/>
    <property type="evidence" value="ECO:0007669"/>
    <property type="project" value="TreeGrafter"/>
</dbReference>
<accession>A0A7D9EE90</accession>
<evidence type="ECO:0000259" key="2">
    <source>
        <dbReference type="PROSITE" id="PS50011"/>
    </source>
</evidence>
<feature type="domain" description="Protein kinase" evidence="2">
    <location>
        <begin position="1"/>
        <end position="149"/>
    </location>
</feature>
<dbReference type="GO" id="GO:0007165">
    <property type="term" value="P:signal transduction"/>
    <property type="evidence" value="ECO:0007669"/>
    <property type="project" value="TreeGrafter"/>
</dbReference>
<feature type="compositionally biased region" description="Basic and acidic residues" evidence="1">
    <location>
        <begin position="113"/>
        <end position="122"/>
    </location>
</feature>
<protein>
    <submittedName>
        <fullName evidence="3">Serine threonine- kinase mos-like</fullName>
    </submittedName>
</protein>
<dbReference type="Proteomes" id="UP001152795">
    <property type="component" value="Unassembled WGS sequence"/>
</dbReference>
<dbReference type="EMBL" id="CACRXK020005841">
    <property type="protein sequence ID" value="CAB4007584.1"/>
    <property type="molecule type" value="Genomic_DNA"/>
</dbReference>
<dbReference type="Gene3D" id="1.10.510.10">
    <property type="entry name" value="Transferase(Phosphotransferase) domain 1"/>
    <property type="match status" value="1"/>
</dbReference>
<keyword evidence="4" id="KW-1185">Reference proteome</keyword>
<dbReference type="GO" id="GO:0004672">
    <property type="term" value="F:protein kinase activity"/>
    <property type="evidence" value="ECO:0007669"/>
    <property type="project" value="InterPro"/>
</dbReference>
<evidence type="ECO:0000256" key="1">
    <source>
        <dbReference type="SAM" id="MobiDB-lite"/>
    </source>
</evidence>
<dbReference type="Pfam" id="PF00069">
    <property type="entry name" value="Pkinase"/>
    <property type="match status" value="1"/>
</dbReference>
<dbReference type="PANTHER" id="PTHR23257">
    <property type="entry name" value="SERINE-THREONINE PROTEIN KINASE"/>
    <property type="match status" value="1"/>
</dbReference>
<evidence type="ECO:0000313" key="3">
    <source>
        <dbReference type="EMBL" id="CAB4007584.1"/>
    </source>
</evidence>